<name>A0A2P6RWS0_ROSCH</name>
<keyword evidence="2" id="KW-1185">Reference proteome</keyword>
<dbReference type="Gramene" id="PRQ50864">
    <property type="protein sequence ID" value="PRQ50864"/>
    <property type="gene ID" value="RchiOBHm_Chr2g0137931"/>
</dbReference>
<sequence length="66" mass="7623">MTNLYIACLLGKIGKTSTTRWPSILLNRRLEKKAAELVLPNLDFIFQLQLWKLNLDFVLNCILNCS</sequence>
<comment type="caution">
    <text evidence="1">The sequence shown here is derived from an EMBL/GenBank/DDBJ whole genome shotgun (WGS) entry which is preliminary data.</text>
</comment>
<proteinExistence type="predicted"/>
<accession>A0A2P6RWS0</accession>
<gene>
    <name evidence="1" type="ORF">RchiOBHm_Chr2g0137931</name>
</gene>
<reference evidence="1 2" key="1">
    <citation type="journal article" date="2018" name="Nat. Genet.">
        <title>The Rosa genome provides new insights in the design of modern roses.</title>
        <authorList>
            <person name="Bendahmane M."/>
        </authorList>
    </citation>
    <scope>NUCLEOTIDE SEQUENCE [LARGE SCALE GENOMIC DNA]</scope>
    <source>
        <strain evidence="2">cv. Old Blush</strain>
    </source>
</reference>
<evidence type="ECO:0000313" key="1">
    <source>
        <dbReference type="EMBL" id="PRQ50864.1"/>
    </source>
</evidence>
<dbReference type="Proteomes" id="UP000238479">
    <property type="component" value="Chromosome 2"/>
</dbReference>
<dbReference type="AlphaFoldDB" id="A0A2P6RWS0"/>
<evidence type="ECO:0000313" key="2">
    <source>
        <dbReference type="Proteomes" id="UP000238479"/>
    </source>
</evidence>
<dbReference type="EMBL" id="PDCK01000040">
    <property type="protein sequence ID" value="PRQ50864.1"/>
    <property type="molecule type" value="Genomic_DNA"/>
</dbReference>
<organism evidence="1 2">
    <name type="scientific">Rosa chinensis</name>
    <name type="common">China rose</name>
    <dbReference type="NCBI Taxonomy" id="74649"/>
    <lineage>
        <taxon>Eukaryota</taxon>
        <taxon>Viridiplantae</taxon>
        <taxon>Streptophyta</taxon>
        <taxon>Embryophyta</taxon>
        <taxon>Tracheophyta</taxon>
        <taxon>Spermatophyta</taxon>
        <taxon>Magnoliopsida</taxon>
        <taxon>eudicotyledons</taxon>
        <taxon>Gunneridae</taxon>
        <taxon>Pentapetalae</taxon>
        <taxon>rosids</taxon>
        <taxon>fabids</taxon>
        <taxon>Rosales</taxon>
        <taxon>Rosaceae</taxon>
        <taxon>Rosoideae</taxon>
        <taxon>Rosoideae incertae sedis</taxon>
        <taxon>Rosa</taxon>
    </lineage>
</organism>
<protein>
    <submittedName>
        <fullName evidence="1">Uncharacterized protein</fullName>
    </submittedName>
</protein>